<gene>
    <name evidence="3" type="ORF">E1284_30695</name>
</gene>
<comment type="caution">
    <text evidence="3">The sequence shown here is derived from an EMBL/GenBank/DDBJ whole genome shotgun (WGS) entry which is preliminary data.</text>
</comment>
<reference evidence="3 4" key="1">
    <citation type="submission" date="2019-03" db="EMBL/GenBank/DDBJ databases">
        <title>Draft genome sequences of novel Actinobacteria.</title>
        <authorList>
            <person name="Sahin N."/>
            <person name="Ay H."/>
            <person name="Saygin H."/>
        </authorList>
    </citation>
    <scope>NUCLEOTIDE SEQUENCE [LARGE SCALE GENOMIC DNA]</scope>
    <source>
        <strain evidence="3 4">DSM 45347</strain>
    </source>
</reference>
<evidence type="ECO:0000313" key="3">
    <source>
        <dbReference type="EMBL" id="TDC08619.1"/>
    </source>
</evidence>
<proteinExistence type="predicted"/>
<feature type="compositionally biased region" description="Basic and acidic residues" evidence="1">
    <location>
        <begin position="1"/>
        <end position="10"/>
    </location>
</feature>
<dbReference type="Pfam" id="PF04149">
    <property type="entry name" value="DUF397"/>
    <property type="match status" value="1"/>
</dbReference>
<name>A0A4R4NHU6_9ACTN</name>
<feature type="domain" description="DUF397" evidence="2">
    <location>
        <begin position="10"/>
        <end position="61"/>
    </location>
</feature>
<dbReference type="InterPro" id="IPR007278">
    <property type="entry name" value="DUF397"/>
</dbReference>
<dbReference type="AlphaFoldDB" id="A0A4R4NHU6"/>
<dbReference type="EMBL" id="SMJW01000213">
    <property type="protein sequence ID" value="TDC08619.1"/>
    <property type="molecule type" value="Genomic_DNA"/>
</dbReference>
<evidence type="ECO:0000259" key="2">
    <source>
        <dbReference type="Pfam" id="PF04149"/>
    </source>
</evidence>
<evidence type="ECO:0000313" key="4">
    <source>
        <dbReference type="Proteomes" id="UP000295431"/>
    </source>
</evidence>
<evidence type="ECO:0000256" key="1">
    <source>
        <dbReference type="SAM" id="MobiDB-lite"/>
    </source>
</evidence>
<organism evidence="3 4">
    <name type="scientific">Actinomadura bangladeshensis</name>
    <dbReference type="NCBI Taxonomy" id="453573"/>
    <lineage>
        <taxon>Bacteria</taxon>
        <taxon>Bacillati</taxon>
        <taxon>Actinomycetota</taxon>
        <taxon>Actinomycetes</taxon>
        <taxon>Streptosporangiales</taxon>
        <taxon>Thermomonosporaceae</taxon>
        <taxon>Actinomadura</taxon>
    </lineage>
</organism>
<feature type="region of interest" description="Disordered" evidence="1">
    <location>
        <begin position="1"/>
        <end position="20"/>
    </location>
</feature>
<protein>
    <submittedName>
        <fullName evidence="3">DUF397 domain-containing protein</fullName>
    </submittedName>
</protein>
<dbReference type="RefSeq" id="WP_131943653.1">
    <property type="nucleotide sequence ID" value="NZ_BAAAMX010000053.1"/>
</dbReference>
<keyword evidence="4" id="KW-1185">Reference proteome</keyword>
<accession>A0A4R4NHU6</accession>
<dbReference type="Proteomes" id="UP000295431">
    <property type="component" value="Unassembled WGS sequence"/>
</dbReference>
<sequence>MDRPARDRIAWRKSSRSNGSSNCVEVADLGGGIGIRDSRAPAGPALVLDLGHGRVFIDAVKAGEHDLN</sequence>
<dbReference type="OrthoDB" id="4301277at2"/>